<sequence length="327" mass="37087">MNAHNQPSFMDIHTLKALCAHMDLGSCTPLPEICLAGSPERSQSRMAVETKKGIFVLERFSLNQGPRKNRIADLLFHLEALSVPHILPPLRDDRGRALIKKNAAFFQFTPYIKGKELPRPEYTRDGWRGEAFADFIRILLEKGPMIPVHAQAFNILAYIRELMQILKIRETRLHDRLHPLSEKIETRLAPLLEAVPLTLSHGDLHPVNAIFGEKELLYLIDWEFFGPKPDIHDTANLLGCLGSEDPMALQGPFVRDLLKKLRASGHISPAGWQALAPMVAAIRFCWLSEWLRKQDAEMIDLECDYLELLVSHEDALSGLWLSLQGEL</sequence>
<dbReference type="Pfam" id="PF01636">
    <property type="entry name" value="APH"/>
    <property type="match status" value="1"/>
</dbReference>
<feature type="domain" description="Aminoglycoside phosphotransferase" evidence="1">
    <location>
        <begin position="41"/>
        <end position="258"/>
    </location>
</feature>
<dbReference type="EMBL" id="VLLC01000011">
    <property type="protein sequence ID" value="TWI72265.1"/>
    <property type="molecule type" value="Genomic_DNA"/>
</dbReference>
<protein>
    <submittedName>
        <fullName evidence="2">Homoserine kinase type II</fullName>
    </submittedName>
</protein>
<reference evidence="2 3" key="1">
    <citation type="submission" date="2019-07" db="EMBL/GenBank/DDBJ databases">
        <title>Genome sequencing of 100 strains of the haloalkaliphilic chemolithoautotrophic sulfur-oxidizing bacterium Thioalkalivibrio.</title>
        <authorList>
            <person name="Muyzer G."/>
        </authorList>
    </citation>
    <scope>NUCLEOTIDE SEQUENCE [LARGE SCALE GENOMIC DNA]</scope>
    <source>
        <strain evidence="2 3">ASO4-4</strain>
    </source>
</reference>
<evidence type="ECO:0000259" key="1">
    <source>
        <dbReference type="Pfam" id="PF01636"/>
    </source>
</evidence>
<gene>
    <name evidence="2" type="ORF">LZ24_01673</name>
</gene>
<evidence type="ECO:0000313" key="2">
    <source>
        <dbReference type="EMBL" id="TWI72265.1"/>
    </source>
</evidence>
<dbReference type="RefSeq" id="WP_186443004.1">
    <property type="nucleotide sequence ID" value="NZ_VLLC01000011.1"/>
</dbReference>
<name>A0A562RT51_9BACT</name>
<evidence type="ECO:0000313" key="3">
    <source>
        <dbReference type="Proteomes" id="UP000318307"/>
    </source>
</evidence>
<keyword evidence="2" id="KW-0418">Kinase</keyword>
<dbReference type="SUPFAM" id="SSF56112">
    <property type="entry name" value="Protein kinase-like (PK-like)"/>
    <property type="match status" value="1"/>
</dbReference>
<proteinExistence type="predicted"/>
<dbReference type="AlphaFoldDB" id="A0A562RT51"/>
<dbReference type="Gene3D" id="3.90.1200.10">
    <property type="match status" value="1"/>
</dbReference>
<keyword evidence="3" id="KW-1185">Reference proteome</keyword>
<dbReference type="InterPro" id="IPR011009">
    <property type="entry name" value="Kinase-like_dom_sf"/>
</dbReference>
<comment type="caution">
    <text evidence="2">The sequence shown here is derived from an EMBL/GenBank/DDBJ whole genome shotgun (WGS) entry which is preliminary data.</text>
</comment>
<dbReference type="Proteomes" id="UP000318307">
    <property type="component" value="Unassembled WGS sequence"/>
</dbReference>
<accession>A0A562RT51</accession>
<keyword evidence="2" id="KW-0808">Transferase</keyword>
<organism evidence="2 3">
    <name type="scientific">Desulfobotulus alkaliphilus</name>
    <dbReference type="NCBI Taxonomy" id="622671"/>
    <lineage>
        <taxon>Bacteria</taxon>
        <taxon>Pseudomonadati</taxon>
        <taxon>Thermodesulfobacteriota</taxon>
        <taxon>Desulfobacteria</taxon>
        <taxon>Desulfobacterales</taxon>
        <taxon>Desulfobacteraceae</taxon>
        <taxon>Desulfobotulus</taxon>
    </lineage>
</organism>
<dbReference type="GO" id="GO:0016301">
    <property type="term" value="F:kinase activity"/>
    <property type="evidence" value="ECO:0007669"/>
    <property type="project" value="UniProtKB-KW"/>
</dbReference>
<dbReference type="InterPro" id="IPR002575">
    <property type="entry name" value="Aminoglycoside_PTrfase"/>
</dbReference>